<accession>A0A1M5I6U4</accession>
<dbReference type="InterPro" id="IPR006015">
    <property type="entry name" value="Universal_stress_UspA"/>
</dbReference>
<proteinExistence type="inferred from homology"/>
<evidence type="ECO:0000313" key="4">
    <source>
        <dbReference type="EMBL" id="SHG24078.1"/>
    </source>
</evidence>
<organism evidence="4 5">
    <name type="scientific">Bradyrhizobium erythrophlei</name>
    <dbReference type="NCBI Taxonomy" id="1437360"/>
    <lineage>
        <taxon>Bacteria</taxon>
        <taxon>Pseudomonadati</taxon>
        <taxon>Pseudomonadota</taxon>
        <taxon>Alphaproteobacteria</taxon>
        <taxon>Hyphomicrobiales</taxon>
        <taxon>Nitrobacteraceae</taxon>
        <taxon>Bradyrhizobium</taxon>
    </lineage>
</organism>
<feature type="domain" description="UspA" evidence="3">
    <location>
        <begin position="1"/>
        <end position="137"/>
    </location>
</feature>
<dbReference type="EMBL" id="LT670817">
    <property type="protein sequence ID" value="SHG24078.1"/>
    <property type="molecule type" value="Genomic_DNA"/>
</dbReference>
<evidence type="ECO:0000313" key="5">
    <source>
        <dbReference type="Proteomes" id="UP000189796"/>
    </source>
</evidence>
<dbReference type="Proteomes" id="UP000189796">
    <property type="component" value="Chromosome I"/>
</dbReference>
<dbReference type="SUPFAM" id="SSF52402">
    <property type="entry name" value="Adenine nucleotide alpha hydrolases-like"/>
    <property type="match status" value="1"/>
</dbReference>
<dbReference type="Gene3D" id="3.40.50.620">
    <property type="entry name" value="HUPs"/>
    <property type="match status" value="1"/>
</dbReference>
<name>A0A1M5I6U4_9BRAD</name>
<evidence type="ECO:0000259" key="3">
    <source>
        <dbReference type="Pfam" id="PF00582"/>
    </source>
</evidence>
<feature type="region of interest" description="Disordered" evidence="2">
    <location>
        <begin position="147"/>
        <end position="168"/>
    </location>
</feature>
<comment type="similarity">
    <text evidence="1">Belongs to the universal stress protein A family.</text>
</comment>
<feature type="compositionally biased region" description="Polar residues" evidence="2">
    <location>
        <begin position="159"/>
        <end position="168"/>
    </location>
</feature>
<dbReference type="OrthoDB" id="5564966at2"/>
<evidence type="ECO:0000256" key="1">
    <source>
        <dbReference type="ARBA" id="ARBA00008791"/>
    </source>
</evidence>
<dbReference type="RefSeq" id="WP_079600122.1">
    <property type="nucleotide sequence ID" value="NZ_LT670817.1"/>
</dbReference>
<dbReference type="CDD" id="cd00293">
    <property type="entry name" value="USP-like"/>
    <property type="match status" value="1"/>
</dbReference>
<reference evidence="4 5" key="1">
    <citation type="submission" date="2016-11" db="EMBL/GenBank/DDBJ databases">
        <authorList>
            <person name="Jaros S."/>
            <person name="Januszkiewicz K."/>
            <person name="Wedrychowicz H."/>
        </authorList>
    </citation>
    <scope>NUCLEOTIDE SEQUENCE [LARGE SCALE GENOMIC DNA]</scope>
    <source>
        <strain evidence="4 5">GAS138</strain>
    </source>
</reference>
<protein>
    <submittedName>
        <fullName evidence="4">Nucleotide-binding universal stress protein, UspA family</fullName>
    </submittedName>
</protein>
<dbReference type="InterPro" id="IPR014729">
    <property type="entry name" value="Rossmann-like_a/b/a_fold"/>
</dbReference>
<dbReference type="AlphaFoldDB" id="A0A1M5I6U4"/>
<evidence type="ECO:0000256" key="2">
    <source>
        <dbReference type="SAM" id="MobiDB-lite"/>
    </source>
</evidence>
<dbReference type="PANTHER" id="PTHR46268">
    <property type="entry name" value="STRESS RESPONSE PROTEIN NHAX"/>
    <property type="match status" value="1"/>
</dbReference>
<dbReference type="Pfam" id="PF00582">
    <property type="entry name" value="Usp"/>
    <property type="match status" value="1"/>
</dbReference>
<sequence>MYRKVLLAYDGSIEGRRALREGAKLAQLCRAEVFLLAVVELSYIVTPDAGLTIPIDEQTANYKATLAEGVERLKALGFSPTARLETGDPGQTIADVAEEIGAQLVVVGHRPQGLLARWWFGSVGSYLVKRLRCSILVGQTEISDDEFEQLKQPGEKPTSDTASILPSE</sequence>
<dbReference type="PANTHER" id="PTHR46268:SF8">
    <property type="entry name" value="UNIVERSAL STRESS PROTEIN SLL1388"/>
    <property type="match status" value="1"/>
</dbReference>
<dbReference type="InterPro" id="IPR006016">
    <property type="entry name" value="UspA"/>
</dbReference>
<gene>
    <name evidence="4" type="ORF">SAMN05443248_0833</name>
</gene>
<dbReference type="PRINTS" id="PR01438">
    <property type="entry name" value="UNVRSLSTRESS"/>
</dbReference>